<comment type="caution">
    <text evidence="1">The sequence shown here is derived from an EMBL/GenBank/DDBJ whole genome shotgun (WGS) entry which is preliminary data.</text>
</comment>
<dbReference type="Proteomes" id="UP000242087">
    <property type="component" value="Unassembled WGS sequence"/>
</dbReference>
<proteinExistence type="predicted"/>
<evidence type="ECO:0000313" key="1">
    <source>
        <dbReference type="EMBL" id="PTB89107.1"/>
    </source>
</evidence>
<sequence length="90" mass="10310">KLRWRRIVSVFNFVRPVRQLYSIAADPLSADPDKFFELVQSARNVVAKDSRIVSRSIPAAKMAELLKVGNIRESITTHFSEQEVQLIAKR</sequence>
<gene>
    <name evidence="1" type="ORF">C9927_02550</name>
</gene>
<evidence type="ECO:0000313" key="2">
    <source>
        <dbReference type="Proteomes" id="UP000242087"/>
    </source>
</evidence>
<accession>A0A2T4D5L5</accession>
<reference evidence="1 2" key="1">
    <citation type="submission" date="2018-03" db="EMBL/GenBank/DDBJ databases">
        <title>Cross-interface Injection: A General Nanoliter Liquid Handling Method Applied to Single Cells Genome Amplification Automated Nanoliter Liquid Handling Applied to Single Cell Multiple Displacement Amplification.</title>
        <authorList>
            <person name="Yun J."/>
            <person name="Xu P."/>
            <person name="Xu J."/>
            <person name="Dai X."/>
            <person name="Wang Y."/>
            <person name="Zheng X."/>
            <person name="Cao C."/>
            <person name="Yi Q."/>
            <person name="Zhu Y."/>
            <person name="Wang L."/>
            <person name="Dong Z."/>
            <person name="Huang Y."/>
            <person name="Huang L."/>
            <person name="Du W."/>
        </authorList>
    </citation>
    <scope>NUCLEOTIDE SEQUENCE [LARGE SCALE GENOMIC DNA]</scope>
    <source>
        <strain evidence="1 2">A12-4</strain>
    </source>
</reference>
<dbReference type="AlphaFoldDB" id="A0A2T4D5L5"/>
<protein>
    <submittedName>
        <fullName evidence="1">Uncharacterized protein</fullName>
    </submittedName>
</protein>
<dbReference type="EMBL" id="PYVF01000024">
    <property type="protein sequence ID" value="PTB89107.1"/>
    <property type="molecule type" value="Genomic_DNA"/>
</dbReference>
<name>A0A2T4D5L5_9GAMM</name>
<organism evidence="1 2">
    <name type="scientific">Pseudidiomarina aestuarii</name>
    <dbReference type="NCBI Taxonomy" id="624146"/>
    <lineage>
        <taxon>Bacteria</taxon>
        <taxon>Pseudomonadati</taxon>
        <taxon>Pseudomonadota</taxon>
        <taxon>Gammaproteobacteria</taxon>
        <taxon>Alteromonadales</taxon>
        <taxon>Idiomarinaceae</taxon>
        <taxon>Pseudidiomarina</taxon>
    </lineage>
</organism>
<feature type="non-terminal residue" evidence="1">
    <location>
        <position position="1"/>
    </location>
</feature>